<reference evidence="4" key="3">
    <citation type="journal article" date="2014" name="Nature">
        <title>Elephant shark genome provides unique insights into gnathostome evolution.</title>
        <authorList>
            <consortium name="International Elephant Shark Genome Sequencing Consortium"/>
            <person name="Venkatesh B."/>
            <person name="Lee A.P."/>
            <person name="Ravi V."/>
            <person name="Maurya A.K."/>
            <person name="Lian M.M."/>
            <person name="Swann J.B."/>
            <person name="Ohta Y."/>
            <person name="Flajnik M.F."/>
            <person name="Sutoh Y."/>
            <person name="Kasahara M."/>
            <person name="Hoon S."/>
            <person name="Gangu V."/>
            <person name="Roy S.W."/>
            <person name="Irimia M."/>
            <person name="Korzh V."/>
            <person name="Kondrychyn I."/>
            <person name="Lim Z.W."/>
            <person name="Tay B.H."/>
            <person name="Tohari S."/>
            <person name="Kong K.W."/>
            <person name="Ho S."/>
            <person name="Lorente-Galdos B."/>
            <person name="Quilez J."/>
            <person name="Marques-Bonet T."/>
            <person name="Raney B.J."/>
            <person name="Ingham P.W."/>
            <person name="Tay A."/>
            <person name="Hillier L.W."/>
            <person name="Minx P."/>
            <person name="Boehm T."/>
            <person name="Wilson R.K."/>
            <person name="Brenner S."/>
            <person name="Warren W.C."/>
        </authorList>
    </citation>
    <scope>NUCLEOTIDE SEQUENCE [LARGE SCALE GENOMIC DNA]</scope>
</reference>
<organism evidence="3 4">
    <name type="scientific">Callorhinchus milii</name>
    <name type="common">Ghost shark</name>
    <dbReference type="NCBI Taxonomy" id="7868"/>
    <lineage>
        <taxon>Eukaryota</taxon>
        <taxon>Metazoa</taxon>
        <taxon>Chordata</taxon>
        <taxon>Craniata</taxon>
        <taxon>Vertebrata</taxon>
        <taxon>Chondrichthyes</taxon>
        <taxon>Holocephali</taxon>
        <taxon>Chimaeriformes</taxon>
        <taxon>Callorhinchidae</taxon>
        <taxon>Callorhinchus</taxon>
    </lineage>
</organism>
<dbReference type="InterPro" id="IPR036116">
    <property type="entry name" value="FN3_sf"/>
</dbReference>
<dbReference type="Gene3D" id="2.60.40.10">
    <property type="entry name" value="Immunoglobulins"/>
    <property type="match status" value="1"/>
</dbReference>
<dbReference type="AlphaFoldDB" id="A0A4W3H8A5"/>
<dbReference type="Proteomes" id="UP000314986">
    <property type="component" value="Unassembled WGS sequence"/>
</dbReference>
<evidence type="ECO:0000256" key="1">
    <source>
        <dbReference type="SAM" id="MobiDB-lite"/>
    </source>
</evidence>
<feature type="region of interest" description="Disordered" evidence="1">
    <location>
        <begin position="95"/>
        <end position="123"/>
    </location>
</feature>
<dbReference type="InterPro" id="IPR013783">
    <property type="entry name" value="Ig-like_fold"/>
</dbReference>
<reference evidence="4" key="2">
    <citation type="journal article" date="2007" name="PLoS Biol.">
        <title>Survey sequencing and comparative analysis of the elephant shark (Callorhinchus milii) genome.</title>
        <authorList>
            <person name="Venkatesh B."/>
            <person name="Kirkness E.F."/>
            <person name="Loh Y.H."/>
            <person name="Halpern A.L."/>
            <person name="Lee A.P."/>
            <person name="Johnson J."/>
            <person name="Dandona N."/>
            <person name="Viswanathan L.D."/>
            <person name="Tay A."/>
            <person name="Venter J.C."/>
            <person name="Strausberg R.L."/>
            <person name="Brenner S."/>
        </authorList>
    </citation>
    <scope>NUCLEOTIDE SEQUENCE [LARGE SCALE GENOMIC DNA]</scope>
</reference>
<reference evidence="4" key="1">
    <citation type="journal article" date="2006" name="Science">
        <title>Ancient noncoding elements conserved in the human genome.</title>
        <authorList>
            <person name="Venkatesh B."/>
            <person name="Kirkness E.F."/>
            <person name="Loh Y.H."/>
            <person name="Halpern A.L."/>
            <person name="Lee A.P."/>
            <person name="Johnson J."/>
            <person name="Dandona N."/>
            <person name="Viswanathan L.D."/>
            <person name="Tay A."/>
            <person name="Venter J.C."/>
            <person name="Strausberg R.L."/>
            <person name="Brenner S."/>
        </authorList>
    </citation>
    <scope>NUCLEOTIDE SEQUENCE [LARGE SCALE GENOMIC DNA]</scope>
</reference>
<keyword evidence="2" id="KW-0472">Membrane</keyword>
<feature type="compositionally biased region" description="Basic and acidic residues" evidence="1">
    <location>
        <begin position="99"/>
        <end position="116"/>
    </location>
</feature>
<accession>A0A4W3H8A5</accession>
<feature type="transmembrane region" description="Helical" evidence="2">
    <location>
        <begin position="38"/>
        <end position="62"/>
    </location>
</feature>
<dbReference type="Ensembl" id="ENSCMIT00000006350.1">
    <property type="protein sequence ID" value="ENSCMIP00000006144.1"/>
    <property type="gene ID" value="ENSCMIG00000003540.1"/>
</dbReference>
<dbReference type="SUPFAM" id="SSF49265">
    <property type="entry name" value="Fibronectin type III"/>
    <property type="match status" value="1"/>
</dbReference>
<feature type="transmembrane region" description="Helical" evidence="2">
    <location>
        <begin position="12"/>
        <end position="32"/>
    </location>
</feature>
<reference evidence="3" key="4">
    <citation type="submission" date="2025-08" db="UniProtKB">
        <authorList>
            <consortium name="Ensembl"/>
        </authorList>
    </citation>
    <scope>IDENTIFICATION</scope>
</reference>
<evidence type="ECO:0000313" key="3">
    <source>
        <dbReference type="Ensembl" id="ENSCMIP00000006144.1"/>
    </source>
</evidence>
<dbReference type="GeneTree" id="ENSGT00970000198090"/>
<protein>
    <submittedName>
        <fullName evidence="3">Uncharacterized protein</fullName>
    </submittedName>
</protein>
<name>A0A4W3H8A5_CALMI</name>
<dbReference type="CDD" id="cd00063">
    <property type="entry name" value="FN3"/>
    <property type="match status" value="1"/>
</dbReference>
<dbReference type="STRING" id="7868.ENSCMIP00000006144"/>
<reference evidence="3" key="5">
    <citation type="submission" date="2025-09" db="UniProtKB">
        <authorList>
            <consortium name="Ensembl"/>
        </authorList>
    </citation>
    <scope>IDENTIFICATION</scope>
</reference>
<proteinExistence type="predicted"/>
<dbReference type="InterPro" id="IPR003961">
    <property type="entry name" value="FN3_dom"/>
</dbReference>
<dbReference type="PANTHER" id="PTHR45598">
    <property type="entry name" value="PROTEIN CBG11839-RELATED"/>
    <property type="match status" value="1"/>
</dbReference>
<sequence length="234" mass="26553">RRADCWCSSLPVSLSLSLPVSSSLSVCLILSLCLSHPLSLSVSFSLSVCLILSLSVSFSLSLSLSAQLSVRLETCDRQTDRRFAAINTFATEQKKHNKYQQEQDLRRVSEGEREDVGSGPTLTMEMLSTPHNIKISNITCDSFKISWETEAKDRERITHYFVDLNKKENKDSNKFKHRVSIKPSPCWSPQLQWLVHSPHKREDPDSIPGRVRTKSWASFLTPHTHTRAPLFTQP</sequence>
<dbReference type="PANTHER" id="PTHR45598:SF1">
    <property type="entry name" value="4FE-4S FERREDOXIN-TYPE DOMAIN-CONTAINING PROTEIN"/>
    <property type="match status" value="1"/>
</dbReference>
<keyword evidence="4" id="KW-1185">Reference proteome</keyword>
<keyword evidence="2" id="KW-0812">Transmembrane</keyword>
<keyword evidence="2" id="KW-1133">Transmembrane helix</keyword>
<evidence type="ECO:0000256" key="2">
    <source>
        <dbReference type="SAM" id="Phobius"/>
    </source>
</evidence>
<evidence type="ECO:0000313" key="4">
    <source>
        <dbReference type="Proteomes" id="UP000314986"/>
    </source>
</evidence>
<dbReference type="InParanoid" id="A0A4W3H8A5"/>